<comment type="function">
    <text evidence="2 12">The beta subunit is responsible for the synthesis of L-tryptophan from indole and L-serine.</text>
</comment>
<feature type="modified residue" description="N6-(pyridoxal phosphate)lysine" evidence="12">
    <location>
        <position position="113"/>
    </location>
</feature>
<keyword evidence="15" id="KW-1185">Reference proteome</keyword>
<dbReference type="UniPathway" id="UPA00035">
    <property type="reaction ID" value="UER00044"/>
</dbReference>
<evidence type="ECO:0000256" key="1">
    <source>
        <dbReference type="ARBA" id="ARBA00001933"/>
    </source>
</evidence>
<dbReference type="InterPro" id="IPR001926">
    <property type="entry name" value="TrpB-like_PALP"/>
</dbReference>
<dbReference type="InterPro" id="IPR023026">
    <property type="entry name" value="Trp_synth_beta/beta-like"/>
</dbReference>
<dbReference type="KEGG" id="cph:Cpha266_0335"/>
<name>A1BDB7_CHLPD</name>
<comment type="pathway">
    <text evidence="3 12">Amino-acid biosynthesis; L-tryptophan biosynthesis; L-tryptophan from chorismate: step 5/5.</text>
</comment>
<dbReference type="RefSeq" id="WP_011744228.1">
    <property type="nucleotide sequence ID" value="NC_008639.1"/>
</dbReference>
<evidence type="ECO:0000256" key="6">
    <source>
        <dbReference type="ARBA" id="ARBA00022605"/>
    </source>
</evidence>
<dbReference type="GO" id="GO:0004834">
    <property type="term" value="F:tryptophan synthase activity"/>
    <property type="evidence" value="ECO:0007669"/>
    <property type="project" value="UniProtKB-UniRule"/>
</dbReference>
<dbReference type="CDD" id="cd06446">
    <property type="entry name" value="Trp-synth_B"/>
    <property type="match status" value="1"/>
</dbReference>
<dbReference type="Pfam" id="PF00291">
    <property type="entry name" value="PALP"/>
    <property type="match status" value="1"/>
</dbReference>
<evidence type="ECO:0000256" key="5">
    <source>
        <dbReference type="ARBA" id="ARBA00011270"/>
    </source>
</evidence>
<sequence length="457" mass="50114">MGTDLTKIILDEHEMPRQWYNIQADLPVPLPPPVGMDGTPISPDDLAQVFPMNLIEQEMSTERWIDIPEEVLSILKLWRPSPLYRAKRLEKALGTPAKIFYKNEGVSPAGSHKPNTAVPQAWYNKQFGIKYLTTETGAGQWGSALAMSCKLIGIECKVFMVRISFDQKPFRKIMMKTWGAECIASPSRETAIGRRILEEMPDTPGSLGIAISEAIEQAVEREDTRYALGSVLNHVMLHQSIIGLEAQKQFEKIGLYPDVVIGCAGGGSNFAGISFPFICDKIHGKDIQIIATEPEACPTLTKGPYIYDSGDVALMTPLLAMHSLGHGFIPPAIHAGGLRYHGMAPLVSHVKQLGLIEATALPQTECYEAALLFAHTEGFIPAPETSHAIAQTIREAKKAKEEGKERVILMNWSGHGLMDLQGYDAFLSGKLSDYALPDELLQQSLAAVRNHPKPPGA</sequence>
<evidence type="ECO:0000256" key="7">
    <source>
        <dbReference type="ARBA" id="ARBA00022822"/>
    </source>
</evidence>
<dbReference type="Proteomes" id="UP000008701">
    <property type="component" value="Chromosome"/>
</dbReference>
<dbReference type="PROSITE" id="PS00168">
    <property type="entry name" value="TRP_SYNTHASE_BETA"/>
    <property type="match status" value="1"/>
</dbReference>
<dbReference type="GO" id="GO:0052684">
    <property type="term" value="F:L-serine hydro-lyase (adding indole, L-tryptophan-forming) activity"/>
    <property type="evidence" value="ECO:0007669"/>
    <property type="project" value="TreeGrafter"/>
</dbReference>
<dbReference type="InterPro" id="IPR006654">
    <property type="entry name" value="Trp_synth_beta"/>
</dbReference>
<dbReference type="HAMAP" id="MF_00133">
    <property type="entry name" value="Trp_synth_beta"/>
    <property type="match status" value="1"/>
</dbReference>
<dbReference type="AlphaFoldDB" id="A1BDB7"/>
<evidence type="ECO:0000256" key="3">
    <source>
        <dbReference type="ARBA" id="ARBA00004733"/>
    </source>
</evidence>
<dbReference type="OrthoDB" id="9766131at2"/>
<evidence type="ECO:0000256" key="9">
    <source>
        <dbReference type="ARBA" id="ARBA00023141"/>
    </source>
</evidence>
<dbReference type="GO" id="GO:0030170">
    <property type="term" value="F:pyridoxal phosphate binding"/>
    <property type="evidence" value="ECO:0007669"/>
    <property type="project" value="InterPro"/>
</dbReference>
<keyword evidence="6 12" id="KW-0028">Amino-acid biosynthesis</keyword>
<evidence type="ECO:0000313" key="15">
    <source>
        <dbReference type="Proteomes" id="UP000008701"/>
    </source>
</evidence>
<keyword evidence="8 12" id="KW-0663">Pyridoxal phosphate</keyword>
<evidence type="ECO:0000256" key="11">
    <source>
        <dbReference type="ARBA" id="ARBA00049047"/>
    </source>
</evidence>
<dbReference type="InterPro" id="IPR006316">
    <property type="entry name" value="Trp_synth_b-like"/>
</dbReference>
<evidence type="ECO:0000256" key="2">
    <source>
        <dbReference type="ARBA" id="ARBA00002786"/>
    </source>
</evidence>
<proteinExistence type="inferred from homology"/>
<dbReference type="HOGENOM" id="CLU_042858_1_0_10"/>
<reference evidence="14 15" key="1">
    <citation type="submission" date="2006-12" db="EMBL/GenBank/DDBJ databases">
        <title>Complete sequence of Chlorobium phaeobacteroides DSM 266.</title>
        <authorList>
            <consortium name="US DOE Joint Genome Institute"/>
            <person name="Copeland A."/>
            <person name="Lucas S."/>
            <person name="Lapidus A."/>
            <person name="Barry K."/>
            <person name="Detter J.C."/>
            <person name="Glavina del Rio T."/>
            <person name="Hammon N."/>
            <person name="Israni S."/>
            <person name="Pitluck S."/>
            <person name="Goltsman E."/>
            <person name="Schmutz J."/>
            <person name="Larimer F."/>
            <person name="Land M."/>
            <person name="Hauser L."/>
            <person name="Mikhailova N."/>
            <person name="Li T."/>
            <person name="Overmann J."/>
            <person name="Bryant D.A."/>
            <person name="Richardson P."/>
        </authorList>
    </citation>
    <scope>NUCLEOTIDE SEQUENCE [LARGE SCALE GENOMIC DNA]</scope>
    <source>
        <strain evidence="14 15">DSM 266</strain>
    </source>
</reference>
<evidence type="ECO:0000256" key="10">
    <source>
        <dbReference type="ARBA" id="ARBA00023239"/>
    </source>
</evidence>
<dbReference type="Gene3D" id="3.40.50.1100">
    <property type="match status" value="2"/>
</dbReference>
<feature type="domain" description="Tryptophan synthase beta chain-like PALP" evidence="13">
    <location>
        <begin position="76"/>
        <end position="409"/>
    </location>
</feature>
<accession>A1BDB7</accession>
<dbReference type="PANTHER" id="PTHR48077:SF6">
    <property type="entry name" value="TRYPTOPHAN SYNTHASE"/>
    <property type="match status" value="1"/>
</dbReference>
<keyword evidence="9 12" id="KW-0057">Aromatic amino acid biosynthesis</keyword>
<evidence type="ECO:0000313" key="14">
    <source>
        <dbReference type="EMBL" id="ABL64394.1"/>
    </source>
</evidence>
<dbReference type="PIRSF" id="PIRSF001413">
    <property type="entry name" value="Trp_syn_beta"/>
    <property type="match status" value="1"/>
</dbReference>
<dbReference type="eggNOG" id="COG1350">
    <property type="taxonomic scope" value="Bacteria"/>
</dbReference>
<dbReference type="SUPFAM" id="SSF53686">
    <property type="entry name" value="Tryptophan synthase beta subunit-like PLP-dependent enzymes"/>
    <property type="match status" value="1"/>
</dbReference>
<evidence type="ECO:0000256" key="4">
    <source>
        <dbReference type="ARBA" id="ARBA00009982"/>
    </source>
</evidence>
<evidence type="ECO:0000256" key="8">
    <source>
        <dbReference type="ARBA" id="ARBA00022898"/>
    </source>
</evidence>
<dbReference type="PANTHER" id="PTHR48077">
    <property type="entry name" value="TRYPTOPHAN SYNTHASE-RELATED"/>
    <property type="match status" value="1"/>
</dbReference>
<protein>
    <recommendedName>
        <fullName evidence="12">Tryptophan synthase beta chain</fullName>
        <ecNumber evidence="12">4.2.1.20</ecNumber>
    </recommendedName>
</protein>
<organism evidence="14 15">
    <name type="scientific">Chlorobium phaeobacteroides (strain DSM 266 / SMG 266 / 2430)</name>
    <dbReference type="NCBI Taxonomy" id="290317"/>
    <lineage>
        <taxon>Bacteria</taxon>
        <taxon>Pseudomonadati</taxon>
        <taxon>Chlorobiota</taxon>
        <taxon>Chlorobiia</taxon>
        <taxon>Chlorobiales</taxon>
        <taxon>Chlorobiaceae</taxon>
        <taxon>Chlorobium/Pelodictyon group</taxon>
        <taxon>Chlorobium</taxon>
    </lineage>
</organism>
<dbReference type="InterPro" id="IPR006653">
    <property type="entry name" value="Trp_synth_b_CS"/>
</dbReference>
<comment type="catalytic activity">
    <reaction evidence="11 12">
        <text>(1S,2R)-1-C-(indol-3-yl)glycerol 3-phosphate + L-serine = D-glyceraldehyde 3-phosphate + L-tryptophan + H2O</text>
        <dbReference type="Rhea" id="RHEA:10532"/>
        <dbReference type="ChEBI" id="CHEBI:15377"/>
        <dbReference type="ChEBI" id="CHEBI:33384"/>
        <dbReference type="ChEBI" id="CHEBI:57912"/>
        <dbReference type="ChEBI" id="CHEBI:58866"/>
        <dbReference type="ChEBI" id="CHEBI:59776"/>
        <dbReference type="EC" id="4.2.1.20"/>
    </reaction>
</comment>
<gene>
    <name evidence="12" type="primary">trpB</name>
    <name evidence="14" type="ordered locus">Cpha266_0335</name>
</gene>
<dbReference type="GO" id="GO:0005737">
    <property type="term" value="C:cytoplasm"/>
    <property type="evidence" value="ECO:0007669"/>
    <property type="project" value="TreeGrafter"/>
</dbReference>
<comment type="cofactor">
    <cofactor evidence="1 12">
        <name>pyridoxal 5'-phosphate</name>
        <dbReference type="ChEBI" id="CHEBI:597326"/>
    </cofactor>
</comment>
<keyword evidence="10 12" id="KW-0456">Lyase</keyword>
<dbReference type="InterPro" id="IPR036052">
    <property type="entry name" value="TrpB-like_PALP_sf"/>
</dbReference>
<evidence type="ECO:0000256" key="12">
    <source>
        <dbReference type="HAMAP-Rule" id="MF_00133"/>
    </source>
</evidence>
<dbReference type="EMBL" id="CP000492">
    <property type="protein sequence ID" value="ABL64394.1"/>
    <property type="molecule type" value="Genomic_DNA"/>
</dbReference>
<comment type="subunit">
    <text evidence="5 12">Tetramer of two alpha and two beta chains.</text>
</comment>
<dbReference type="NCBIfam" id="TIGR01415">
    <property type="entry name" value="trpB_rel"/>
    <property type="match status" value="1"/>
</dbReference>
<keyword evidence="7 12" id="KW-0822">Tryptophan biosynthesis</keyword>
<dbReference type="EC" id="4.2.1.20" evidence="12"/>
<comment type="similarity">
    <text evidence="4 12">Belongs to the TrpB family.</text>
</comment>
<evidence type="ECO:0000259" key="13">
    <source>
        <dbReference type="Pfam" id="PF00291"/>
    </source>
</evidence>
<dbReference type="STRING" id="290317.Cpha266_0335"/>
<dbReference type="NCBIfam" id="NF009057">
    <property type="entry name" value="PRK12391.1"/>
    <property type="match status" value="1"/>
</dbReference>
<dbReference type="PIRSF" id="PIRSF500824">
    <property type="entry name" value="TrpB_prok"/>
    <property type="match status" value="1"/>
</dbReference>